<keyword evidence="1" id="KW-0472">Membrane</keyword>
<proteinExistence type="predicted"/>
<dbReference type="EMBL" id="JAABNR010000022">
    <property type="protein sequence ID" value="NBZ89403.1"/>
    <property type="molecule type" value="Genomic_DNA"/>
</dbReference>
<evidence type="ECO:0000256" key="1">
    <source>
        <dbReference type="SAM" id="Phobius"/>
    </source>
</evidence>
<dbReference type="Pfam" id="PF09928">
    <property type="entry name" value="DUF2160"/>
    <property type="match status" value="1"/>
</dbReference>
<dbReference type="InterPro" id="IPR018678">
    <property type="entry name" value="DUF2160_TM"/>
</dbReference>
<sequence length="133" mass="14961">MPASRWTALYALTIGVMVLILAWFASLVPIEDGQRDWTGQLVEGGWMAWSFPVALFFWLIAATLLTFTFLALRFPETPRRGVLGIRTTRGDRLFITLLGAAFLNIAWLGFSGQPQWQGLLPSLIWAIGVFRFV</sequence>
<accession>A0AAE5BXJ2</accession>
<keyword evidence="1" id="KW-1133">Transmembrane helix</keyword>
<reference evidence="2" key="1">
    <citation type="submission" date="2020-01" db="EMBL/GenBank/DDBJ databases">
        <authorList>
            <person name="Chen W.-M."/>
        </authorList>
    </citation>
    <scope>NUCLEOTIDE SEQUENCE</scope>
    <source>
        <strain evidence="2">CYK-10</strain>
    </source>
</reference>
<feature type="transmembrane region" description="Helical" evidence="1">
    <location>
        <begin position="46"/>
        <end position="72"/>
    </location>
</feature>
<name>A0AAE5BXJ2_9RHOB</name>
<organism evidence="2 3">
    <name type="scientific">Stagnihabitans tardus</name>
    <dbReference type="NCBI Taxonomy" id="2699202"/>
    <lineage>
        <taxon>Bacteria</taxon>
        <taxon>Pseudomonadati</taxon>
        <taxon>Pseudomonadota</taxon>
        <taxon>Alphaproteobacteria</taxon>
        <taxon>Rhodobacterales</taxon>
        <taxon>Paracoccaceae</taxon>
        <taxon>Stagnihabitans</taxon>
    </lineage>
</organism>
<dbReference type="RefSeq" id="WP_168776203.1">
    <property type="nucleotide sequence ID" value="NZ_JAABNR010000022.1"/>
</dbReference>
<keyword evidence="3" id="KW-1185">Reference proteome</keyword>
<feature type="transmembrane region" description="Helical" evidence="1">
    <location>
        <begin position="93"/>
        <end position="110"/>
    </location>
</feature>
<keyword evidence="1" id="KW-0812">Transmembrane</keyword>
<evidence type="ECO:0000313" key="3">
    <source>
        <dbReference type="Proteomes" id="UP001193501"/>
    </source>
</evidence>
<dbReference type="Proteomes" id="UP001193501">
    <property type="component" value="Unassembled WGS sequence"/>
</dbReference>
<gene>
    <name evidence="2" type="ORF">GV832_17580</name>
</gene>
<evidence type="ECO:0000313" key="2">
    <source>
        <dbReference type="EMBL" id="NBZ89403.1"/>
    </source>
</evidence>
<comment type="caution">
    <text evidence="2">The sequence shown here is derived from an EMBL/GenBank/DDBJ whole genome shotgun (WGS) entry which is preliminary data.</text>
</comment>
<protein>
    <submittedName>
        <fullName evidence="2">Glycerol-3-phosphate ABC transporter</fullName>
    </submittedName>
</protein>
<feature type="transmembrane region" description="Helical" evidence="1">
    <location>
        <begin position="7"/>
        <end position="26"/>
    </location>
</feature>
<dbReference type="AlphaFoldDB" id="A0AAE5BXJ2"/>